<dbReference type="WBParaSite" id="ALUE_0001099201-mRNA-1">
    <property type="protein sequence ID" value="ALUE_0001099201-mRNA-1"/>
    <property type="gene ID" value="ALUE_0001099201"/>
</dbReference>
<evidence type="ECO:0000313" key="2">
    <source>
        <dbReference type="Proteomes" id="UP000036681"/>
    </source>
</evidence>
<organism evidence="2 3">
    <name type="scientific">Ascaris lumbricoides</name>
    <name type="common">Giant roundworm</name>
    <dbReference type="NCBI Taxonomy" id="6252"/>
    <lineage>
        <taxon>Eukaryota</taxon>
        <taxon>Metazoa</taxon>
        <taxon>Ecdysozoa</taxon>
        <taxon>Nematoda</taxon>
        <taxon>Chromadorea</taxon>
        <taxon>Rhabditida</taxon>
        <taxon>Spirurina</taxon>
        <taxon>Ascaridomorpha</taxon>
        <taxon>Ascaridoidea</taxon>
        <taxon>Ascarididae</taxon>
        <taxon>Ascaris</taxon>
    </lineage>
</organism>
<dbReference type="AlphaFoldDB" id="A0A0M3I329"/>
<sequence length="478" mass="54876">MVEINPLSAFTFIRIMVPGAFIGWYCWTEYEKCESFIKYEEKSKCTWRSLHVAESTFYLTDSDSSYYKYLLAYYQPYERYLGRLHQLYPNITLPRIHQTYNPPFQLPYSKQTTDGVILLQSYEFICTIRRDVCNLLFSCPRCPYEHSAIPTSKRVLHSRLNEFQRISYENTSGKCSATQNTSKGSWSNIGKPSMEPDEWTWRRSTSSVLRQSESKLTPLEFRNEISPREVIEHLESRKRSKRQTHSIYPILRQDQCSCSIRANVDDEKVGKETEDTELFLNPLRLEKVEATARDHNVVMSDCKQHSMPSSSRTTYVNCEGSGDGDDQLGEGTSSLNNDLSSSARRDESSVVEEKLLEVSGDSPQLHNRKQNAISVGEKSFQAGVRKWLGQMEQTDEMRPAKSSRRISPEAMTAALQSSRLGFSEDFTILKDAAVENDLQIEATDQDGPSKEVHKILKLTSRSHPGCHEFNSCYFCHLL</sequence>
<evidence type="ECO:0000256" key="1">
    <source>
        <dbReference type="SAM" id="MobiDB-lite"/>
    </source>
</evidence>
<proteinExistence type="predicted"/>
<dbReference type="Proteomes" id="UP000036681">
    <property type="component" value="Unplaced"/>
</dbReference>
<feature type="compositionally biased region" description="Polar residues" evidence="1">
    <location>
        <begin position="330"/>
        <end position="342"/>
    </location>
</feature>
<protein>
    <submittedName>
        <fullName evidence="3">ATE_C domain-containing protein</fullName>
    </submittedName>
</protein>
<reference evidence="3" key="1">
    <citation type="submission" date="2017-02" db="UniProtKB">
        <authorList>
            <consortium name="WormBaseParasite"/>
        </authorList>
    </citation>
    <scope>IDENTIFICATION</scope>
</reference>
<feature type="compositionally biased region" description="Polar residues" evidence="1">
    <location>
        <begin position="306"/>
        <end position="316"/>
    </location>
</feature>
<accession>A0A0M3I329</accession>
<name>A0A0M3I329_ASCLU</name>
<evidence type="ECO:0000313" key="3">
    <source>
        <dbReference type="WBParaSite" id="ALUE_0001099201-mRNA-1"/>
    </source>
</evidence>
<feature type="region of interest" description="Disordered" evidence="1">
    <location>
        <begin position="301"/>
        <end position="351"/>
    </location>
</feature>
<keyword evidence="2" id="KW-1185">Reference proteome</keyword>